<dbReference type="AlphaFoldDB" id="A0A8I6RC32"/>
<dbReference type="SMART" id="SM00020">
    <property type="entry name" value="Tryp_SPc"/>
    <property type="match status" value="1"/>
</dbReference>
<dbReference type="PANTHER" id="PTHR24271:SF50">
    <property type="match status" value="1"/>
</dbReference>
<dbReference type="Pfam" id="PF00089">
    <property type="entry name" value="Trypsin"/>
    <property type="match status" value="1"/>
</dbReference>
<dbReference type="OrthoDB" id="10059102at2759"/>
<dbReference type="KEGG" id="clec:106663153"/>
<feature type="domain" description="Peptidase S1" evidence="3">
    <location>
        <begin position="19"/>
        <end position="263"/>
    </location>
</feature>
<keyword evidence="2" id="KW-0732">Signal</keyword>
<dbReference type="RefSeq" id="XP_014243244.1">
    <property type="nucleotide sequence ID" value="XM_014387758.2"/>
</dbReference>
<accession>A0A8I6RC32</accession>
<dbReference type="InterPro" id="IPR001254">
    <property type="entry name" value="Trypsin_dom"/>
</dbReference>
<proteinExistence type="predicted"/>
<protein>
    <recommendedName>
        <fullName evidence="3">Peptidase S1 domain-containing protein</fullName>
    </recommendedName>
</protein>
<organism evidence="4 5">
    <name type="scientific">Cimex lectularius</name>
    <name type="common">Bed bug</name>
    <name type="synonym">Acanthia lectularia</name>
    <dbReference type="NCBI Taxonomy" id="79782"/>
    <lineage>
        <taxon>Eukaryota</taxon>
        <taxon>Metazoa</taxon>
        <taxon>Ecdysozoa</taxon>
        <taxon>Arthropoda</taxon>
        <taxon>Hexapoda</taxon>
        <taxon>Insecta</taxon>
        <taxon>Pterygota</taxon>
        <taxon>Neoptera</taxon>
        <taxon>Paraneoptera</taxon>
        <taxon>Hemiptera</taxon>
        <taxon>Heteroptera</taxon>
        <taxon>Panheteroptera</taxon>
        <taxon>Cimicomorpha</taxon>
        <taxon>Cimicidae</taxon>
        <taxon>Cimex</taxon>
    </lineage>
</organism>
<dbReference type="GeneID" id="106663153"/>
<dbReference type="PANTHER" id="PTHR24271">
    <property type="entry name" value="KALLIKREIN-RELATED"/>
    <property type="match status" value="1"/>
</dbReference>
<dbReference type="GO" id="GO:0004252">
    <property type="term" value="F:serine-type endopeptidase activity"/>
    <property type="evidence" value="ECO:0007669"/>
    <property type="project" value="InterPro"/>
</dbReference>
<dbReference type="EnsemblMetazoa" id="XM_014387758.2">
    <property type="protein sequence ID" value="XP_014243244.1"/>
    <property type="gene ID" value="LOC106663153"/>
</dbReference>
<feature type="signal peptide" evidence="2">
    <location>
        <begin position="1"/>
        <end position="15"/>
    </location>
</feature>
<dbReference type="Gene3D" id="2.40.10.10">
    <property type="entry name" value="Trypsin-like serine proteases"/>
    <property type="match status" value="1"/>
</dbReference>
<keyword evidence="5" id="KW-1185">Reference proteome</keyword>
<keyword evidence="1" id="KW-1015">Disulfide bond</keyword>
<reference evidence="4" key="1">
    <citation type="submission" date="2022-01" db="UniProtKB">
        <authorList>
            <consortium name="EnsemblMetazoa"/>
        </authorList>
    </citation>
    <scope>IDENTIFICATION</scope>
</reference>
<evidence type="ECO:0000256" key="2">
    <source>
        <dbReference type="SAM" id="SignalP"/>
    </source>
</evidence>
<dbReference type="PROSITE" id="PS50240">
    <property type="entry name" value="TRYPSIN_DOM"/>
    <property type="match status" value="1"/>
</dbReference>
<dbReference type="InterPro" id="IPR043504">
    <property type="entry name" value="Peptidase_S1_PA_chymotrypsin"/>
</dbReference>
<evidence type="ECO:0000313" key="5">
    <source>
        <dbReference type="Proteomes" id="UP000494040"/>
    </source>
</evidence>
<evidence type="ECO:0000256" key="1">
    <source>
        <dbReference type="ARBA" id="ARBA00023157"/>
    </source>
</evidence>
<dbReference type="SUPFAM" id="SSF50494">
    <property type="entry name" value="Trypsin-like serine proteases"/>
    <property type="match status" value="1"/>
</dbReference>
<name>A0A8I6RC32_CIMLE</name>
<evidence type="ECO:0000313" key="4">
    <source>
        <dbReference type="EnsemblMetazoa" id="XP_014243244.1"/>
    </source>
</evidence>
<dbReference type="GO" id="GO:0006508">
    <property type="term" value="P:proteolysis"/>
    <property type="evidence" value="ECO:0007669"/>
    <property type="project" value="InterPro"/>
</dbReference>
<sequence length="294" mass="32453">MRWAIVVLCISSVSAVKRITGSGPSVAESASFTAFLMDEDSRWCTGGVIDPYWILTSAYCALRKKLLIVLGARNMSNLLLEIGSNESFMRTPEYVVVHPKYSPKFDQYDIALVKLYHKIEDKRVQPVPLGSSWPSASNEMTVCQVAGYGGDPTQSMDPGILRSAYVYAMHGPYACRCLSKHASRRSICLNDSRVQPCSSDWGHLLVCNGSAYGVVHTSAWLHTCDLTQFTAKRKIKVACGHPDVTTVYTFICPVLGWIRSHVGSAPEQPASCTATTIYPFFYFIASLLTVWNAD</sequence>
<evidence type="ECO:0000259" key="3">
    <source>
        <dbReference type="PROSITE" id="PS50240"/>
    </source>
</evidence>
<dbReference type="Proteomes" id="UP000494040">
    <property type="component" value="Unassembled WGS sequence"/>
</dbReference>
<feature type="chain" id="PRO_5035144066" description="Peptidase S1 domain-containing protein" evidence="2">
    <location>
        <begin position="16"/>
        <end position="294"/>
    </location>
</feature>
<dbReference type="InterPro" id="IPR009003">
    <property type="entry name" value="Peptidase_S1_PA"/>
</dbReference>